<feature type="transmembrane region" description="Helical" evidence="1">
    <location>
        <begin position="93"/>
        <end position="115"/>
    </location>
</feature>
<organism evidence="2 3">
    <name type="scientific">Patulibacter medicamentivorans</name>
    <dbReference type="NCBI Taxonomy" id="1097667"/>
    <lineage>
        <taxon>Bacteria</taxon>
        <taxon>Bacillati</taxon>
        <taxon>Actinomycetota</taxon>
        <taxon>Thermoleophilia</taxon>
        <taxon>Solirubrobacterales</taxon>
        <taxon>Patulibacteraceae</taxon>
        <taxon>Patulibacter</taxon>
    </lineage>
</organism>
<protein>
    <recommendedName>
        <fullName evidence="4">DUF2231 domain-containing protein</fullName>
    </recommendedName>
</protein>
<evidence type="ECO:0008006" key="4">
    <source>
        <dbReference type="Google" id="ProtNLM"/>
    </source>
</evidence>
<keyword evidence="3" id="KW-1185">Reference proteome</keyword>
<name>H0E1B9_9ACTN</name>
<keyword evidence="1" id="KW-1133">Transmembrane helix</keyword>
<accession>H0E1B9</accession>
<feature type="transmembrane region" description="Helical" evidence="1">
    <location>
        <begin position="26"/>
        <end position="44"/>
    </location>
</feature>
<dbReference type="EMBL" id="AGUD01000019">
    <property type="protein sequence ID" value="EHN12558.1"/>
    <property type="molecule type" value="Genomic_DNA"/>
</dbReference>
<proteinExistence type="predicted"/>
<keyword evidence="1" id="KW-0472">Membrane</keyword>
<sequence length="143" mass="15222">MLALLTIALAVRPAWRARWGVPLAIANVVMLGFILLVTGSGEQLERHIGAEPLIVRHRELGEQLRMIWALFTAVTVGLAIVDRRARSERAAGWMAPVATALTVLSVVGAIASTVWDVRTGHAGAKSAWEDTPSGTAKGYDGGD</sequence>
<evidence type="ECO:0000256" key="1">
    <source>
        <dbReference type="SAM" id="Phobius"/>
    </source>
</evidence>
<keyword evidence="1" id="KW-0812">Transmembrane</keyword>
<dbReference type="AlphaFoldDB" id="H0E1B9"/>
<feature type="transmembrane region" description="Helical" evidence="1">
    <location>
        <begin position="64"/>
        <end position="81"/>
    </location>
</feature>
<reference evidence="2 3" key="1">
    <citation type="journal article" date="2013" name="Biodegradation">
        <title>Quantitative proteomic analysis of ibuprofen-degrading Patulibacter sp. strain I11.</title>
        <authorList>
            <person name="Almeida B."/>
            <person name="Kjeldal H."/>
            <person name="Lolas I."/>
            <person name="Knudsen A.D."/>
            <person name="Carvalho G."/>
            <person name="Nielsen K.L."/>
            <person name="Barreto Crespo M.T."/>
            <person name="Stensballe A."/>
            <person name="Nielsen J.L."/>
        </authorList>
    </citation>
    <scope>NUCLEOTIDE SEQUENCE [LARGE SCALE GENOMIC DNA]</scope>
    <source>
        <strain evidence="2 3">I11</strain>
    </source>
</reference>
<evidence type="ECO:0000313" key="2">
    <source>
        <dbReference type="EMBL" id="EHN12558.1"/>
    </source>
</evidence>
<dbReference type="Proteomes" id="UP000005143">
    <property type="component" value="Unassembled WGS sequence"/>
</dbReference>
<evidence type="ECO:0000313" key="3">
    <source>
        <dbReference type="Proteomes" id="UP000005143"/>
    </source>
</evidence>
<comment type="caution">
    <text evidence="2">The sequence shown here is derived from an EMBL/GenBank/DDBJ whole genome shotgun (WGS) entry which is preliminary data.</text>
</comment>
<gene>
    <name evidence="2" type="ORF">PAI11_05810</name>
</gene>